<feature type="region of interest" description="Disordered" evidence="1">
    <location>
        <begin position="1"/>
        <end position="63"/>
    </location>
</feature>
<dbReference type="InterPro" id="IPR055513">
    <property type="entry name" value="DUF7086"/>
</dbReference>
<dbReference type="Pfam" id="PF23324">
    <property type="entry name" value="DUF7086"/>
    <property type="match status" value="1"/>
</dbReference>
<feature type="compositionally biased region" description="Pro residues" evidence="1">
    <location>
        <begin position="84"/>
        <end position="97"/>
    </location>
</feature>
<dbReference type="PANTHER" id="PTHR34272">
    <property type="entry name" value="EXPRESSED PROTEIN"/>
    <property type="match status" value="1"/>
</dbReference>
<evidence type="ECO:0000256" key="1">
    <source>
        <dbReference type="SAM" id="MobiDB-lite"/>
    </source>
</evidence>
<dbReference type="EMBL" id="CM031829">
    <property type="protein sequence ID" value="KAG6711594.1"/>
    <property type="molecule type" value="Genomic_DNA"/>
</dbReference>
<feature type="compositionally biased region" description="Basic and acidic residues" evidence="1">
    <location>
        <begin position="24"/>
        <end position="42"/>
    </location>
</feature>
<organism evidence="3 4">
    <name type="scientific">Carya illinoinensis</name>
    <name type="common">Pecan</name>
    <dbReference type="NCBI Taxonomy" id="32201"/>
    <lineage>
        <taxon>Eukaryota</taxon>
        <taxon>Viridiplantae</taxon>
        <taxon>Streptophyta</taxon>
        <taxon>Embryophyta</taxon>
        <taxon>Tracheophyta</taxon>
        <taxon>Spermatophyta</taxon>
        <taxon>Magnoliopsida</taxon>
        <taxon>eudicotyledons</taxon>
        <taxon>Gunneridae</taxon>
        <taxon>Pentapetalae</taxon>
        <taxon>rosids</taxon>
        <taxon>fabids</taxon>
        <taxon>Fagales</taxon>
        <taxon>Juglandaceae</taxon>
        <taxon>Carya</taxon>
    </lineage>
</organism>
<comment type="caution">
    <text evidence="3">The sequence shown here is derived from an EMBL/GenBank/DDBJ whole genome shotgun (WGS) entry which is preliminary data.</text>
</comment>
<sequence length="335" mass="37519">MKRNKEDDDDLNLKKRKKNNSHSRSPELRRMNSSPDLRKNNSPDHYNLKTKLQQERDKDDNGLQLALSLNSFLTGEYSSLPVDRPLPPPPPSPPPPLSSLAQSISLQALLSSPPTPHRLYAVPAPLGPESSSSTPLVPESSSSSTPIMCGPEGGPSRPIRARLYQSRVLREGKSDTVNALLSWATTRRATVYSLECLLSKQIDTITGSVQCKRCERQCEIGYNQEKKFDEVEHYIAENKSSMHDSAPSNWMNPVLPKCKFCGQENSAKPIISQKNKAINWLFLLLGQMLGCCTLAQLKYFCKHTKNHRTGAKDQLLYLTYLGRCKQLDPSGPFDR</sequence>
<reference evidence="3" key="1">
    <citation type="submission" date="2021-01" db="EMBL/GenBank/DDBJ databases">
        <authorList>
            <person name="Lovell J.T."/>
            <person name="Bentley N."/>
            <person name="Bhattarai G."/>
            <person name="Jenkins J.W."/>
            <person name="Sreedasyam A."/>
            <person name="Alarcon Y."/>
            <person name="Bock C."/>
            <person name="Boston L."/>
            <person name="Carlson J."/>
            <person name="Cervantes K."/>
            <person name="Clermont K."/>
            <person name="Krom N."/>
            <person name="Kubenka K."/>
            <person name="Mamidi S."/>
            <person name="Mattison C."/>
            <person name="Monteros M."/>
            <person name="Pisani C."/>
            <person name="Plott C."/>
            <person name="Rajasekar S."/>
            <person name="Rhein H.S."/>
            <person name="Rohla C."/>
            <person name="Song M."/>
            <person name="Hilaire R.S."/>
            <person name="Shu S."/>
            <person name="Wells L."/>
            <person name="Wang X."/>
            <person name="Webber J."/>
            <person name="Heerema R.J."/>
            <person name="Klein P."/>
            <person name="Conner P."/>
            <person name="Grauke L."/>
            <person name="Grimwood J."/>
            <person name="Schmutz J."/>
            <person name="Randall J.J."/>
        </authorList>
    </citation>
    <scope>NUCLEOTIDE SEQUENCE</scope>
    <source>
        <tissue evidence="3">Leaf</tissue>
    </source>
</reference>
<feature type="compositionally biased region" description="Low complexity" evidence="1">
    <location>
        <begin position="128"/>
        <end position="146"/>
    </location>
</feature>
<feature type="compositionally biased region" description="Basic and acidic residues" evidence="1">
    <location>
        <begin position="52"/>
        <end position="61"/>
    </location>
</feature>
<accession>A0A922JP25</accession>
<evidence type="ECO:0000313" key="3">
    <source>
        <dbReference type="EMBL" id="KAG6711594.1"/>
    </source>
</evidence>
<name>A0A922JP25_CARIL</name>
<evidence type="ECO:0000259" key="2">
    <source>
        <dbReference type="Pfam" id="PF23324"/>
    </source>
</evidence>
<feature type="domain" description="DUF7086" evidence="2">
    <location>
        <begin position="195"/>
        <end position="327"/>
    </location>
</feature>
<feature type="region of interest" description="Disordered" evidence="1">
    <location>
        <begin position="79"/>
        <end position="100"/>
    </location>
</feature>
<proteinExistence type="predicted"/>
<gene>
    <name evidence="3" type="ORF">I3842_05G062400</name>
</gene>
<evidence type="ECO:0000313" key="4">
    <source>
        <dbReference type="Proteomes" id="UP000811246"/>
    </source>
</evidence>
<protein>
    <recommendedName>
        <fullName evidence="2">DUF7086 domain-containing protein</fullName>
    </recommendedName>
</protein>
<dbReference type="PANTHER" id="PTHR34272:SF1">
    <property type="entry name" value="EXPRESSED PROTEIN"/>
    <property type="match status" value="1"/>
</dbReference>
<dbReference type="Proteomes" id="UP000811246">
    <property type="component" value="Chromosome 5"/>
</dbReference>
<feature type="region of interest" description="Disordered" evidence="1">
    <location>
        <begin position="115"/>
        <end position="157"/>
    </location>
</feature>
<dbReference type="AlphaFoldDB" id="A0A922JP25"/>